<dbReference type="EC" id="6.1.1.3" evidence="2 12"/>
<evidence type="ECO:0000256" key="3">
    <source>
        <dbReference type="ARBA" id="ARBA00022490"/>
    </source>
</evidence>
<dbReference type="NCBIfam" id="TIGR00418">
    <property type="entry name" value="thrS"/>
    <property type="match status" value="1"/>
</dbReference>
<dbReference type="GO" id="GO:0005524">
    <property type="term" value="F:ATP binding"/>
    <property type="evidence" value="ECO:0007669"/>
    <property type="project" value="UniProtKB-KW"/>
</dbReference>
<dbReference type="RefSeq" id="WP_189311501.1">
    <property type="nucleotide sequence ID" value="NZ_BMQA01000007.1"/>
</dbReference>
<dbReference type="InterPro" id="IPR045864">
    <property type="entry name" value="aa-tRNA-synth_II/BPL/LPL"/>
</dbReference>
<evidence type="ECO:0000256" key="8">
    <source>
        <dbReference type="ARBA" id="ARBA00022840"/>
    </source>
</evidence>
<dbReference type="GO" id="GO:0006435">
    <property type="term" value="P:threonyl-tRNA aminoacylation"/>
    <property type="evidence" value="ECO:0007669"/>
    <property type="project" value="UniProtKB-UniRule"/>
</dbReference>
<keyword evidence="10" id="KW-0030">Aminoacyl-tRNA synthetase</keyword>
<dbReference type="Proteomes" id="UP000657574">
    <property type="component" value="Unassembled WGS sequence"/>
</dbReference>
<dbReference type="Pfam" id="PF00587">
    <property type="entry name" value="tRNA-synt_2b"/>
    <property type="match status" value="1"/>
</dbReference>
<dbReference type="CDD" id="cd00771">
    <property type="entry name" value="ThrRS_core"/>
    <property type="match status" value="1"/>
</dbReference>
<evidence type="ECO:0000313" key="14">
    <source>
        <dbReference type="EMBL" id="GGJ16196.1"/>
    </source>
</evidence>
<evidence type="ECO:0000256" key="5">
    <source>
        <dbReference type="ARBA" id="ARBA00022723"/>
    </source>
</evidence>
<evidence type="ECO:0000256" key="7">
    <source>
        <dbReference type="ARBA" id="ARBA00022833"/>
    </source>
</evidence>
<protein>
    <recommendedName>
        <fullName evidence="2 12">Threonine--tRNA ligase</fullName>
        <ecNumber evidence="2 12">6.1.1.3</ecNumber>
    </recommendedName>
</protein>
<dbReference type="GO" id="GO:0046872">
    <property type="term" value="F:metal ion binding"/>
    <property type="evidence" value="ECO:0007669"/>
    <property type="project" value="UniProtKB-KW"/>
</dbReference>
<keyword evidence="4 14" id="KW-0436">Ligase</keyword>
<accession>A0A917NPD5</accession>
<reference evidence="14" key="1">
    <citation type="journal article" date="2014" name="Int. J. Syst. Evol. Microbiol.">
        <title>Complete genome sequence of Corynebacterium casei LMG S-19264T (=DSM 44701T), isolated from a smear-ripened cheese.</title>
        <authorList>
            <consortium name="US DOE Joint Genome Institute (JGI-PGF)"/>
            <person name="Walter F."/>
            <person name="Albersmeier A."/>
            <person name="Kalinowski J."/>
            <person name="Ruckert C."/>
        </authorList>
    </citation>
    <scope>NUCLEOTIDE SEQUENCE</scope>
    <source>
        <strain evidence="14">JCM 3086</strain>
    </source>
</reference>
<comment type="caution">
    <text evidence="14">The sequence shown here is derived from an EMBL/GenBank/DDBJ whole genome shotgun (WGS) entry which is preliminary data.</text>
</comment>
<keyword evidence="5" id="KW-0479">Metal-binding</keyword>
<dbReference type="SUPFAM" id="SSF52954">
    <property type="entry name" value="Class II aaRS ABD-related"/>
    <property type="match status" value="1"/>
</dbReference>
<evidence type="ECO:0000256" key="2">
    <source>
        <dbReference type="ARBA" id="ARBA00013163"/>
    </source>
</evidence>
<evidence type="ECO:0000256" key="12">
    <source>
        <dbReference type="NCBIfam" id="TIGR00418"/>
    </source>
</evidence>
<dbReference type="InterPro" id="IPR006195">
    <property type="entry name" value="aa-tRNA-synth_II"/>
</dbReference>
<gene>
    <name evidence="14" type="ORF">GCM10010121_028590</name>
</gene>
<evidence type="ECO:0000256" key="9">
    <source>
        <dbReference type="ARBA" id="ARBA00022917"/>
    </source>
</evidence>
<dbReference type="PROSITE" id="PS50862">
    <property type="entry name" value="AA_TRNA_LIGASE_II"/>
    <property type="match status" value="1"/>
</dbReference>
<evidence type="ECO:0000259" key="13">
    <source>
        <dbReference type="PROSITE" id="PS50862"/>
    </source>
</evidence>
<dbReference type="InterPro" id="IPR002314">
    <property type="entry name" value="aa-tRNA-synt_IIb"/>
</dbReference>
<dbReference type="EMBL" id="BMQA01000007">
    <property type="protein sequence ID" value="GGJ16196.1"/>
    <property type="molecule type" value="Genomic_DNA"/>
</dbReference>
<keyword evidence="15" id="KW-1185">Reference proteome</keyword>
<keyword evidence="6" id="KW-0547">Nucleotide-binding</keyword>
<dbReference type="Gene3D" id="3.40.50.800">
    <property type="entry name" value="Anticodon-binding domain"/>
    <property type="match status" value="1"/>
</dbReference>
<evidence type="ECO:0000256" key="4">
    <source>
        <dbReference type="ARBA" id="ARBA00022598"/>
    </source>
</evidence>
<dbReference type="AlphaFoldDB" id="A0A917NPD5"/>
<dbReference type="Gene3D" id="3.30.930.10">
    <property type="entry name" value="Bira Bifunctional Protein, Domain 2"/>
    <property type="match status" value="1"/>
</dbReference>
<dbReference type="InterPro" id="IPR004154">
    <property type="entry name" value="Anticodon-bd"/>
</dbReference>
<feature type="domain" description="Aminoacyl-transfer RNA synthetases class-II family profile" evidence="13">
    <location>
        <begin position="29"/>
        <end position="298"/>
    </location>
</feature>
<organism evidence="14 15">
    <name type="scientific">Streptomyces brasiliensis</name>
    <dbReference type="NCBI Taxonomy" id="1954"/>
    <lineage>
        <taxon>Bacteria</taxon>
        <taxon>Bacillati</taxon>
        <taxon>Actinomycetota</taxon>
        <taxon>Actinomycetes</taxon>
        <taxon>Kitasatosporales</taxon>
        <taxon>Streptomycetaceae</taxon>
        <taxon>Streptomyces</taxon>
    </lineage>
</organism>
<keyword evidence="7" id="KW-0862">Zinc</keyword>
<keyword evidence="9" id="KW-0648">Protein biosynthesis</keyword>
<reference evidence="14" key="2">
    <citation type="submission" date="2020-09" db="EMBL/GenBank/DDBJ databases">
        <authorList>
            <person name="Sun Q."/>
            <person name="Ohkuma M."/>
        </authorList>
    </citation>
    <scope>NUCLEOTIDE SEQUENCE</scope>
    <source>
        <strain evidence="14">JCM 3086</strain>
    </source>
</reference>
<evidence type="ECO:0000256" key="1">
    <source>
        <dbReference type="ARBA" id="ARBA00008226"/>
    </source>
</evidence>
<comment type="catalytic activity">
    <reaction evidence="11">
        <text>tRNA(Thr) + L-threonine + ATP = L-threonyl-tRNA(Thr) + AMP + diphosphate + H(+)</text>
        <dbReference type="Rhea" id="RHEA:24624"/>
        <dbReference type="Rhea" id="RHEA-COMP:9670"/>
        <dbReference type="Rhea" id="RHEA-COMP:9704"/>
        <dbReference type="ChEBI" id="CHEBI:15378"/>
        <dbReference type="ChEBI" id="CHEBI:30616"/>
        <dbReference type="ChEBI" id="CHEBI:33019"/>
        <dbReference type="ChEBI" id="CHEBI:57926"/>
        <dbReference type="ChEBI" id="CHEBI:78442"/>
        <dbReference type="ChEBI" id="CHEBI:78534"/>
        <dbReference type="ChEBI" id="CHEBI:456215"/>
        <dbReference type="EC" id="6.1.1.3"/>
    </reaction>
</comment>
<dbReference type="Pfam" id="PF03129">
    <property type="entry name" value="HGTP_anticodon"/>
    <property type="match status" value="1"/>
</dbReference>
<dbReference type="SUPFAM" id="SSF55681">
    <property type="entry name" value="Class II aaRS and biotin synthetases"/>
    <property type="match status" value="1"/>
</dbReference>
<dbReference type="PRINTS" id="PR01047">
    <property type="entry name" value="TRNASYNTHTHR"/>
</dbReference>
<dbReference type="PANTHER" id="PTHR11451:SF56">
    <property type="entry name" value="THREONINE--TRNA LIGASE 1"/>
    <property type="match status" value="1"/>
</dbReference>
<dbReference type="PANTHER" id="PTHR11451">
    <property type="entry name" value="THREONINE-TRNA LIGASE"/>
    <property type="match status" value="1"/>
</dbReference>
<evidence type="ECO:0000313" key="15">
    <source>
        <dbReference type="Proteomes" id="UP000657574"/>
    </source>
</evidence>
<evidence type="ECO:0000256" key="10">
    <source>
        <dbReference type="ARBA" id="ARBA00023146"/>
    </source>
</evidence>
<evidence type="ECO:0000256" key="6">
    <source>
        <dbReference type="ARBA" id="ARBA00022741"/>
    </source>
</evidence>
<proteinExistence type="inferred from homology"/>
<name>A0A917NPD5_9ACTN</name>
<dbReference type="InterPro" id="IPR036621">
    <property type="entry name" value="Anticodon-bd_dom_sf"/>
</dbReference>
<evidence type="ECO:0000256" key="11">
    <source>
        <dbReference type="ARBA" id="ARBA00049515"/>
    </source>
</evidence>
<dbReference type="GO" id="GO:0004829">
    <property type="term" value="F:threonine-tRNA ligase activity"/>
    <property type="evidence" value="ECO:0007669"/>
    <property type="project" value="UniProtKB-UniRule"/>
</dbReference>
<dbReference type="GO" id="GO:0005737">
    <property type="term" value="C:cytoplasm"/>
    <property type="evidence" value="ECO:0007669"/>
    <property type="project" value="UniProtKB-UniRule"/>
</dbReference>
<keyword evidence="8" id="KW-0067">ATP-binding</keyword>
<keyword evidence="3" id="KW-0963">Cytoplasm</keyword>
<comment type="similarity">
    <text evidence="1">Belongs to the class-II aminoacyl-tRNA synthetase family.</text>
</comment>
<dbReference type="InterPro" id="IPR002320">
    <property type="entry name" value="Thr-tRNA-ligase_IIa"/>
</dbReference>
<dbReference type="FunFam" id="3.30.930.10:FF:000002">
    <property type="entry name" value="Threonine--tRNA ligase"/>
    <property type="match status" value="1"/>
</dbReference>
<sequence length="404" mass="44569">MYDHRRLGRELDLFDTDPLMGAGLPYWLPDGAVVRHTLEEYVRDAERAAGYRHVYSPVLGKRELYEISGHWDHYSDDMYPPMDMGAEQVVLRPSLCPHHALIYRSRSHSYRELPLRMAELGAMYRSELSGVLGGLTRVRAIQLNDAHIFCTLEQAVDEARGALELIARAYADLGIRAARYRLSLPGEGGKYVADPGLWQRATALLKEVLAESGVAYEEAAGEAAFYGPKIDVQIADGAGREATLSTVQIDFHQPERFDLHYVGADGAKHRPVMVHRSVIGSVERAVAHLVEEHGGAFPAWLAPVHLVVLPVAEEQYERARAVVDAARGRGLRAELAGPEQGSLGARIRAARLVPYQAVVGAREAEGGLVAVRLRDGRRPGTLKADDLLRRIADRVAARGTALWE</sequence>
<dbReference type="InterPro" id="IPR033728">
    <property type="entry name" value="ThrRS_core"/>
</dbReference>